<sequence length="291" mass="35080">MPEEKFVDTRNSIKSLLYHFQNKDIEIPEQFKEFERKLNQIINIKSTENFELFLYTFDLIFEKKISSLSIYVDYIQAEMEKENKNTDKAIRLYYKSYNDEEGKEETLKLVFEIYEIHRSILKYYSASLLKRSLMEYTKIPEMELENEYDNIAFDIFLSHRYYLKFYNIVVYYILSEYYKLNVYVDWIFDYEVDRKELSEDTVKLLSKRMMQSNKLLFFNIKSSQTTNWMAWEVGYFSAYKKNSIGILDLDGYCKGNKNVEVLSSNDTLVYERSRGIVVKESLDLVTTWAKM</sequence>
<name>A0ABT2PV13_9MOLU</name>
<dbReference type="RefSeq" id="WP_262095393.1">
    <property type="nucleotide sequence ID" value="NZ_JAOEGN010000001.1"/>
</dbReference>
<reference evidence="2" key="1">
    <citation type="submission" date="2023-07" db="EMBL/GenBank/DDBJ databases">
        <title>Novel Mycoplasma species identified in domestic and wild animals.</title>
        <authorList>
            <person name="Volokhov D.V."/>
            <person name="Furtak V.A."/>
            <person name="Zagorodnyaya T.A."/>
        </authorList>
    </citation>
    <scope>NUCLEOTIDE SEQUENCE [LARGE SCALE GENOMIC DNA]</scope>
    <source>
        <strain evidence="2">92-19</strain>
    </source>
</reference>
<dbReference type="EMBL" id="JAOEGN010000001">
    <property type="protein sequence ID" value="MCU0104179.1"/>
    <property type="molecule type" value="Genomic_DNA"/>
</dbReference>
<evidence type="ECO:0000313" key="1">
    <source>
        <dbReference type="EMBL" id="MCU0104179.1"/>
    </source>
</evidence>
<proteinExistence type="predicted"/>
<keyword evidence="2" id="KW-1185">Reference proteome</keyword>
<evidence type="ECO:0000313" key="2">
    <source>
        <dbReference type="Proteomes" id="UP001209076"/>
    </source>
</evidence>
<protein>
    <recommendedName>
        <fullName evidence="3">TIR domain-containing protein</fullName>
    </recommendedName>
</protein>
<evidence type="ECO:0008006" key="3">
    <source>
        <dbReference type="Google" id="ProtNLM"/>
    </source>
</evidence>
<comment type="caution">
    <text evidence="1">The sequence shown here is derived from an EMBL/GenBank/DDBJ whole genome shotgun (WGS) entry which is preliminary data.</text>
</comment>
<dbReference type="Proteomes" id="UP001209076">
    <property type="component" value="Unassembled WGS sequence"/>
</dbReference>
<accession>A0ABT2PV13</accession>
<organism evidence="1 2">
    <name type="scientific">Paracholeplasma vituli</name>
    <dbReference type="NCBI Taxonomy" id="69473"/>
    <lineage>
        <taxon>Bacteria</taxon>
        <taxon>Bacillati</taxon>
        <taxon>Mycoplasmatota</taxon>
        <taxon>Mollicutes</taxon>
        <taxon>Acholeplasmatales</taxon>
        <taxon>Acholeplasmataceae</taxon>
        <taxon>Paracholeplasma</taxon>
    </lineage>
</organism>
<gene>
    <name evidence="1" type="ORF">N7603_00695</name>
</gene>